<dbReference type="Pfam" id="PF13545">
    <property type="entry name" value="HTH_Crp_2"/>
    <property type="match status" value="1"/>
</dbReference>
<evidence type="ECO:0000313" key="5">
    <source>
        <dbReference type="EMBL" id="AMD88890.1"/>
    </source>
</evidence>
<sequence>MTIPAQTPPVDSTDGEMARIGHVADLNKPWEDVLRYAVRSVYPKDAVIPHQKTRGMYYLSRGSVGIFYTSSCGRERLTLCIEPGCLFNEARTLAGYNPEGRFVCTSESEIWRFPENLLEDAAFIREHPVQIANLLRSMGIKMLIHYTFLADMGTGRHEIHLCRFILSLARKNNSQSAFPCHMTQQEVADLLGIHRATLARALQRLKQHGVISSFTARKVQISDWNLLLSLASR</sequence>
<evidence type="ECO:0000259" key="4">
    <source>
        <dbReference type="PROSITE" id="PS51063"/>
    </source>
</evidence>
<dbReference type="AlphaFoldDB" id="A0A0X8JHH0"/>
<dbReference type="GO" id="GO:0003677">
    <property type="term" value="F:DNA binding"/>
    <property type="evidence" value="ECO:0007669"/>
    <property type="project" value="UniProtKB-KW"/>
</dbReference>
<keyword evidence="2" id="KW-0238">DNA-binding</keyword>
<evidence type="ECO:0000256" key="2">
    <source>
        <dbReference type="ARBA" id="ARBA00023125"/>
    </source>
</evidence>
<dbReference type="InterPro" id="IPR012318">
    <property type="entry name" value="HTH_CRP"/>
</dbReference>
<dbReference type="Proteomes" id="UP000069241">
    <property type="component" value="Chromosome"/>
</dbReference>
<dbReference type="GO" id="GO:0006355">
    <property type="term" value="P:regulation of DNA-templated transcription"/>
    <property type="evidence" value="ECO:0007669"/>
    <property type="project" value="InterPro"/>
</dbReference>
<evidence type="ECO:0000313" key="6">
    <source>
        <dbReference type="Proteomes" id="UP000069241"/>
    </source>
</evidence>
<protein>
    <submittedName>
        <fullName evidence="5">Heavy metal resistance protein CzcA</fullName>
    </submittedName>
</protein>
<keyword evidence="6" id="KW-1185">Reference proteome</keyword>
<dbReference type="STRING" id="44742.AXF13_01455"/>
<keyword evidence="3" id="KW-0804">Transcription</keyword>
<dbReference type="InterPro" id="IPR000595">
    <property type="entry name" value="cNMP-bd_dom"/>
</dbReference>
<dbReference type="RefSeq" id="WP_062251377.1">
    <property type="nucleotide sequence ID" value="NZ_CP014229.1"/>
</dbReference>
<accession>A0A0X8JHH0</accession>
<dbReference type="Gene3D" id="2.60.120.10">
    <property type="entry name" value="Jelly Rolls"/>
    <property type="match status" value="1"/>
</dbReference>
<feature type="domain" description="HTH crp-type" evidence="4">
    <location>
        <begin position="155"/>
        <end position="225"/>
    </location>
</feature>
<dbReference type="CDD" id="cd00092">
    <property type="entry name" value="HTH_CRP"/>
    <property type="match status" value="1"/>
</dbReference>
<dbReference type="InterPro" id="IPR036390">
    <property type="entry name" value="WH_DNA-bd_sf"/>
</dbReference>
<evidence type="ECO:0000256" key="3">
    <source>
        <dbReference type="ARBA" id="ARBA00023163"/>
    </source>
</evidence>
<dbReference type="KEGG" id="dfi:AXF13_01455"/>
<name>A0A0X8JHH0_9BACT</name>
<organism evidence="5 6">
    <name type="scientific">Desulfovibrio fairfieldensis</name>
    <dbReference type="NCBI Taxonomy" id="44742"/>
    <lineage>
        <taxon>Bacteria</taxon>
        <taxon>Pseudomonadati</taxon>
        <taxon>Thermodesulfobacteriota</taxon>
        <taxon>Desulfovibrionia</taxon>
        <taxon>Desulfovibrionales</taxon>
        <taxon>Desulfovibrionaceae</taxon>
        <taxon>Desulfovibrio</taxon>
    </lineage>
</organism>
<reference evidence="6" key="1">
    <citation type="submission" date="2016-02" db="EMBL/GenBank/DDBJ databases">
        <authorList>
            <person name="Holder M.E."/>
            <person name="Ajami N.J."/>
            <person name="Petrosino J.F."/>
        </authorList>
    </citation>
    <scope>NUCLEOTIDE SEQUENCE [LARGE SCALE GENOMIC DNA]</scope>
    <source>
        <strain evidence="6">CCUG 45958</strain>
    </source>
</reference>
<dbReference type="InterPro" id="IPR014710">
    <property type="entry name" value="RmlC-like_jellyroll"/>
</dbReference>
<evidence type="ECO:0000256" key="1">
    <source>
        <dbReference type="ARBA" id="ARBA00023015"/>
    </source>
</evidence>
<keyword evidence="1" id="KW-0805">Transcription regulation</keyword>
<gene>
    <name evidence="5" type="ORF">AXF13_01455</name>
</gene>
<dbReference type="InterPro" id="IPR018490">
    <property type="entry name" value="cNMP-bd_dom_sf"/>
</dbReference>
<dbReference type="EMBL" id="CP014229">
    <property type="protein sequence ID" value="AMD88890.1"/>
    <property type="molecule type" value="Genomic_DNA"/>
</dbReference>
<dbReference type="SUPFAM" id="SSF46785">
    <property type="entry name" value="Winged helix' DNA-binding domain"/>
    <property type="match status" value="1"/>
</dbReference>
<dbReference type="PROSITE" id="PS51063">
    <property type="entry name" value="HTH_CRP_2"/>
    <property type="match status" value="1"/>
</dbReference>
<dbReference type="SUPFAM" id="SSF51206">
    <property type="entry name" value="cAMP-binding domain-like"/>
    <property type="match status" value="1"/>
</dbReference>
<dbReference type="SMART" id="SM00419">
    <property type="entry name" value="HTH_CRP"/>
    <property type="match status" value="1"/>
</dbReference>
<proteinExistence type="predicted"/>
<dbReference type="Pfam" id="PF00027">
    <property type="entry name" value="cNMP_binding"/>
    <property type="match status" value="1"/>
</dbReference>